<evidence type="ECO:0000313" key="3">
    <source>
        <dbReference type="Proteomes" id="UP001596296"/>
    </source>
</evidence>
<accession>A0ABD5UQV1</accession>
<keyword evidence="2" id="KW-0808">Transferase</keyword>
<dbReference type="RefSeq" id="WP_379741350.1">
    <property type="nucleotide sequence ID" value="NZ_JBHSVN010000001.1"/>
</dbReference>
<dbReference type="InterPro" id="IPR013216">
    <property type="entry name" value="Methyltransf_11"/>
</dbReference>
<dbReference type="EMBL" id="JBHSXL010000003">
    <property type="protein sequence ID" value="MFC6891905.1"/>
    <property type="molecule type" value="Genomic_DNA"/>
</dbReference>
<sequence>MHGVGDVRFFDRLARLYDLVMPAADPVGLSDAFDLANVPVRRVLDVAGGSGRASLAIANRPDVERSIVVDVSAGMLDRAFDRGLAAIRGDARELPVGSDAVDAAMIVDALHHVPDRDAALAEMYRAIRPGGVAVIREFDPSHPLGRLLAVGESVLGMGSTFVARDELLAALKASGFDPVLLEEGFVYTAVGRVPTDVDDTDA</sequence>
<feature type="domain" description="Methyltransferase type 11" evidence="1">
    <location>
        <begin position="44"/>
        <end position="135"/>
    </location>
</feature>
<reference evidence="2 3" key="1">
    <citation type="journal article" date="2019" name="Int. J. Syst. Evol. Microbiol.">
        <title>The Global Catalogue of Microorganisms (GCM) 10K type strain sequencing project: providing services to taxonomists for standard genome sequencing and annotation.</title>
        <authorList>
            <consortium name="The Broad Institute Genomics Platform"/>
            <consortium name="The Broad Institute Genome Sequencing Center for Infectious Disease"/>
            <person name="Wu L."/>
            <person name="Ma J."/>
        </authorList>
    </citation>
    <scope>NUCLEOTIDE SEQUENCE [LARGE SCALE GENOMIC DNA]</scope>
    <source>
        <strain evidence="2 3">SKJ47</strain>
    </source>
</reference>
<dbReference type="GO" id="GO:0008168">
    <property type="term" value="F:methyltransferase activity"/>
    <property type="evidence" value="ECO:0007669"/>
    <property type="project" value="UniProtKB-KW"/>
</dbReference>
<name>A0ABD5UQV1_9EURY</name>
<gene>
    <name evidence="2" type="ORF">ACFQE9_04655</name>
</gene>
<keyword evidence="2" id="KW-0489">Methyltransferase</keyword>
<comment type="caution">
    <text evidence="2">The sequence shown here is derived from an EMBL/GenBank/DDBJ whole genome shotgun (WGS) entry which is preliminary data.</text>
</comment>
<organism evidence="2 3">
    <name type="scientific">Halopenitus salinus</name>
    <dbReference type="NCBI Taxonomy" id="1198295"/>
    <lineage>
        <taxon>Archaea</taxon>
        <taxon>Methanobacteriati</taxon>
        <taxon>Methanobacteriota</taxon>
        <taxon>Stenosarchaea group</taxon>
        <taxon>Halobacteria</taxon>
        <taxon>Halobacteriales</taxon>
        <taxon>Haloferacaceae</taxon>
        <taxon>Halopenitus</taxon>
    </lineage>
</organism>
<dbReference type="Pfam" id="PF08241">
    <property type="entry name" value="Methyltransf_11"/>
    <property type="match status" value="1"/>
</dbReference>
<protein>
    <submittedName>
        <fullName evidence="2">Class I SAM-dependent methyltransferase</fullName>
        <ecNumber evidence="2">2.1.1.-</ecNumber>
    </submittedName>
</protein>
<proteinExistence type="predicted"/>
<dbReference type="InterPro" id="IPR029063">
    <property type="entry name" value="SAM-dependent_MTases_sf"/>
</dbReference>
<evidence type="ECO:0000259" key="1">
    <source>
        <dbReference type="Pfam" id="PF08241"/>
    </source>
</evidence>
<keyword evidence="3" id="KW-1185">Reference proteome</keyword>
<dbReference type="GO" id="GO:0032259">
    <property type="term" value="P:methylation"/>
    <property type="evidence" value="ECO:0007669"/>
    <property type="project" value="UniProtKB-KW"/>
</dbReference>
<dbReference type="PANTHER" id="PTHR43591:SF24">
    <property type="entry name" value="2-METHOXY-6-POLYPRENYL-1,4-BENZOQUINOL METHYLASE, MITOCHONDRIAL"/>
    <property type="match status" value="1"/>
</dbReference>
<dbReference type="SUPFAM" id="SSF53335">
    <property type="entry name" value="S-adenosyl-L-methionine-dependent methyltransferases"/>
    <property type="match status" value="1"/>
</dbReference>
<dbReference type="Gene3D" id="3.40.50.150">
    <property type="entry name" value="Vaccinia Virus protein VP39"/>
    <property type="match status" value="1"/>
</dbReference>
<dbReference type="CDD" id="cd02440">
    <property type="entry name" value="AdoMet_MTases"/>
    <property type="match status" value="1"/>
</dbReference>
<dbReference type="Proteomes" id="UP001596296">
    <property type="component" value="Unassembled WGS sequence"/>
</dbReference>
<dbReference type="EC" id="2.1.1.-" evidence="2"/>
<dbReference type="AlphaFoldDB" id="A0ABD5UQV1"/>
<evidence type="ECO:0000313" key="2">
    <source>
        <dbReference type="EMBL" id="MFC6891905.1"/>
    </source>
</evidence>
<dbReference type="PANTHER" id="PTHR43591">
    <property type="entry name" value="METHYLTRANSFERASE"/>
    <property type="match status" value="1"/>
</dbReference>